<name>A0A2M4B0C0_9DIPT</name>
<dbReference type="GO" id="GO:0005576">
    <property type="term" value="C:extracellular region"/>
    <property type="evidence" value="ECO:0007669"/>
    <property type="project" value="InterPro"/>
</dbReference>
<evidence type="ECO:0000313" key="3">
    <source>
        <dbReference type="EMBL" id="MBW46477.1"/>
    </source>
</evidence>
<dbReference type="Gene3D" id="2.170.140.10">
    <property type="entry name" value="Chitin binding domain"/>
    <property type="match status" value="1"/>
</dbReference>
<reference evidence="3" key="1">
    <citation type="submission" date="2018-01" db="EMBL/GenBank/DDBJ databases">
        <title>An insight into the sialome of Amazonian anophelines.</title>
        <authorList>
            <person name="Ribeiro J.M."/>
            <person name="Scarpassa V."/>
            <person name="Calvo E."/>
        </authorList>
    </citation>
    <scope>NUCLEOTIDE SEQUENCE</scope>
    <source>
        <tissue evidence="3">Salivary glands</tissue>
    </source>
</reference>
<proteinExistence type="predicted"/>
<feature type="domain" description="Chitin-binding type-2" evidence="2">
    <location>
        <begin position="30"/>
        <end position="77"/>
    </location>
</feature>
<accession>A0A2M4B0C0</accession>
<organism evidence="3">
    <name type="scientific">Anopheles triannulatus</name>
    <dbReference type="NCBI Taxonomy" id="58253"/>
    <lineage>
        <taxon>Eukaryota</taxon>
        <taxon>Metazoa</taxon>
        <taxon>Ecdysozoa</taxon>
        <taxon>Arthropoda</taxon>
        <taxon>Hexapoda</taxon>
        <taxon>Insecta</taxon>
        <taxon>Pterygota</taxon>
        <taxon>Neoptera</taxon>
        <taxon>Endopterygota</taxon>
        <taxon>Diptera</taxon>
        <taxon>Nematocera</taxon>
        <taxon>Culicoidea</taxon>
        <taxon>Culicidae</taxon>
        <taxon>Anophelinae</taxon>
        <taxon>Anopheles</taxon>
    </lineage>
</organism>
<dbReference type="GO" id="GO:0008061">
    <property type="term" value="F:chitin binding"/>
    <property type="evidence" value="ECO:0007669"/>
    <property type="project" value="InterPro"/>
</dbReference>
<dbReference type="SUPFAM" id="SSF57625">
    <property type="entry name" value="Invertebrate chitin-binding proteins"/>
    <property type="match status" value="1"/>
</dbReference>
<dbReference type="AlphaFoldDB" id="A0A2M4B0C0"/>
<dbReference type="Pfam" id="PF01607">
    <property type="entry name" value="CBM_14"/>
    <property type="match status" value="1"/>
</dbReference>
<keyword evidence="1" id="KW-0732">Signal</keyword>
<evidence type="ECO:0000259" key="2">
    <source>
        <dbReference type="Pfam" id="PF01607"/>
    </source>
</evidence>
<dbReference type="InterPro" id="IPR002557">
    <property type="entry name" value="Chitin-bd_dom"/>
</dbReference>
<evidence type="ECO:0000256" key="1">
    <source>
        <dbReference type="SAM" id="SignalP"/>
    </source>
</evidence>
<dbReference type="InterPro" id="IPR036508">
    <property type="entry name" value="Chitin-bd_dom_sf"/>
</dbReference>
<feature type="chain" id="PRO_5014915052" evidence="1">
    <location>
        <begin position="22"/>
        <end position="101"/>
    </location>
</feature>
<dbReference type="EMBL" id="GGFK01013156">
    <property type="protein sequence ID" value="MBW46477.1"/>
    <property type="molecule type" value="Transcribed_RNA"/>
</dbReference>
<protein>
    <submittedName>
        <fullName evidence="3">Putative secreted protein</fullName>
    </submittedName>
</protein>
<sequence>MGHIFKLTVVLIALIQSLVVSQTSLAYCPDATRPHASRCDQYLRCDNLANGDHVWTTVQCHKGLVYRQYIGTCVVPGELKLHTQKISNESELSTLYCVVFG</sequence>
<feature type="signal peptide" evidence="1">
    <location>
        <begin position="1"/>
        <end position="21"/>
    </location>
</feature>